<keyword evidence="2" id="KW-0732">Signal</keyword>
<proteinExistence type="predicted"/>
<feature type="region of interest" description="Disordered" evidence="1">
    <location>
        <begin position="35"/>
        <end position="100"/>
    </location>
</feature>
<feature type="compositionally biased region" description="Polar residues" evidence="1">
    <location>
        <begin position="61"/>
        <end position="81"/>
    </location>
</feature>
<dbReference type="AlphaFoldDB" id="A0A1L5PHN1"/>
<dbReference type="Proteomes" id="UP000185109">
    <property type="component" value="Plasmid pRsp8C3c"/>
</dbReference>
<reference evidence="3 4" key="1">
    <citation type="submission" date="2016-09" db="EMBL/GenBank/DDBJ databases">
        <title>The complete genome sequences of Rhizobium gallicum, symbiovars gallicum and phaseoli, symbionts associated to common bean (Phaseolus vulgaris).</title>
        <authorList>
            <person name="Bustos P."/>
            <person name="Santamaria R.I."/>
            <person name="Perez-Carrascal O.M."/>
            <person name="Juarez S."/>
            <person name="Lozano L."/>
            <person name="Martinez-Flores I."/>
            <person name="Martinez-Romero E."/>
            <person name="Cevallos M."/>
            <person name="Romero D."/>
            <person name="Davila G."/>
            <person name="Gonzalez V."/>
        </authorList>
    </citation>
    <scope>NUCLEOTIDE SEQUENCE [LARGE SCALE GENOMIC DNA]</scope>
    <source>
        <strain evidence="3 4">8C-3</strain>
        <plasmid evidence="4">Plasmid prsp8c3c</plasmid>
    </source>
</reference>
<sequence length="131" mass="13680">MSMRLAATTAFALLLSGPAFADCKEELKNLDQAAVSAQTGAGSDPGAPMTQHQKEVLGGKQQASDPETTGSTSGSVKSITPHQEEVTKQSAGAEADQVSRMMMDARKMADAGDEKGCMNKVTDLKKMMGSK</sequence>
<dbReference type="EMBL" id="CP017244">
    <property type="protein sequence ID" value="APO79729.1"/>
    <property type="molecule type" value="Genomic_DNA"/>
</dbReference>
<evidence type="ECO:0000313" key="3">
    <source>
        <dbReference type="EMBL" id="APO79729.1"/>
    </source>
</evidence>
<organism evidence="3 4">
    <name type="scientific">Rhizobium etli 8C-3</name>
    <dbReference type="NCBI Taxonomy" id="538025"/>
    <lineage>
        <taxon>Bacteria</taxon>
        <taxon>Pseudomonadati</taxon>
        <taxon>Pseudomonadota</taxon>
        <taxon>Alphaproteobacteria</taxon>
        <taxon>Hyphomicrobiales</taxon>
        <taxon>Rhizobiaceae</taxon>
        <taxon>Rhizobium/Agrobacterium group</taxon>
        <taxon>Rhizobium</taxon>
    </lineage>
</organism>
<evidence type="ECO:0000313" key="4">
    <source>
        <dbReference type="Proteomes" id="UP000185109"/>
    </source>
</evidence>
<dbReference type="RefSeq" id="WP_074065412.1">
    <property type="nucleotide sequence ID" value="NZ_CP017244.1"/>
</dbReference>
<feature type="signal peptide" evidence="2">
    <location>
        <begin position="1"/>
        <end position="21"/>
    </location>
</feature>
<feature type="chain" id="PRO_5013222090" evidence="2">
    <location>
        <begin position="22"/>
        <end position="131"/>
    </location>
</feature>
<keyword evidence="3" id="KW-0614">Plasmid</keyword>
<geneLocation type="plasmid" evidence="4">
    <name>prsp8c3c</name>
</geneLocation>
<gene>
    <name evidence="3" type="ORF">AM571_PC01999</name>
</gene>
<name>A0A1L5PHN1_RHIET</name>
<evidence type="ECO:0000256" key="1">
    <source>
        <dbReference type="SAM" id="MobiDB-lite"/>
    </source>
</evidence>
<accession>A0A1L5PHN1</accession>
<evidence type="ECO:0000256" key="2">
    <source>
        <dbReference type="SAM" id="SignalP"/>
    </source>
</evidence>
<protein>
    <submittedName>
        <fullName evidence="3">Uncharacterized protein</fullName>
    </submittedName>
</protein>